<evidence type="ECO:0000259" key="1">
    <source>
        <dbReference type="Pfam" id="PF13454"/>
    </source>
</evidence>
<proteinExistence type="predicted"/>
<reference evidence="2 3" key="1">
    <citation type="journal article" date="2014" name="Antonie Van Leeuwenhoek">
        <title>Oenococcus alcoholitolerans sp. nov., a lactic acid bacteria isolated from cachaca and ethanol fermentation processes.</title>
        <authorList>
            <person name="Badotti F."/>
            <person name="Moreira A.P."/>
            <person name="Tonon L.A."/>
            <person name="de Lucena B.T."/>
            <person name="Gomes Fde C."/>
            <person name="Kruger R."/>
            <person name="Thompson C.C."/>
            <person name="de Morais M.A.Jr."/>
            <person name="Rosa C.A."/>
            <person name="Thompson F.L."/>
        </authorList>
    </citation>
    <scope>NUCLEOTIDE SEQUENCE [LARGE SCALE GENOMIC DNA]</scope>
    <source>
        <strain evidence="2 3">UFRJ-M7.2.18</strain>
    </source>
</reference>
<gene>
    <name evidence="2" type="ORF">Q757_05805</name>
</gene>
<dbReference type="InterPro" id="IPR038732">
    <property type="entry name" value="HpyO/CreE_NAD-binding"/>
</dbReference>
<accession>A0ABR4XQW7</accession>
<dbReference type="Pfam" id="PF13454">
    <property type="entry name" value="NAD_binding_9"/>
    <property type="match status" value="1"/>
</dbReference>
<keyword evidence="3" id="KW-1185">Reference proteome</keyword>
<dbReference type="EMBL" id="AXCV01000257">
    <property type="protein sequence ID" value="KGO31665.1"/>
    <property type="molecule type" value="Genomic_DNA"/>
</dbReference>
<evidence type="ECO:0000313" key="2">
    <source>
        <dbReference type="EMBL" id="KGO31665.1"/>
    </source>
</evidence>
<sequence>MNIAIVGAGPRGLSLANRIAARFSKTDKNVSIKLFDPYGAGGRVWSPDIKNNSLLVTNTVVSQIDFFIDKSVKDPGPIFKGKNLYEWLKDDAEEYIKKHAANKDYLKKINVEPNDYVVRGLVGLYQAWFYDNTKIKSSNNVLIDLEKEEIKSIDKKENGFELFFENKSREKEFFDFVILALGFGNDKLTDQEKTLSDFANRHGLIYKAPFHPSQVDLLKVPANKPIIIRGLGLSFF</sequence>
<dbReference type="SUPFAM" id="SSF51905">
    <property type="entry name" value="FAD/NAD(P)-binding domain"/>
    <property type="match status" value="1"/>
</dbReference>
<name>A0ABR4XQW7_9LACO</name>
<comment type="caution">
    <text evidence="2">The sequence shown here is derived from an EMBL/GenBank/DDBJ whole genome shotgun (WGS) entry which is preliminary data.</text>
</comment>
<organism evidence="2 3">
    <name type="scientific">Oenococcus alcoholitolerans</name>
    <dbReference type="NCBI Taxonomy" id="931074"/>
    <lineage>
        <taxon>Bacteria</taxon>
        <taxon>Bacillati</taxon>
        <taxon>Bacillota</taxon>
        <taxon>Bacilli</taxon>
        <taxon>Lactobacillales</taxon>
        <taxon>Lactobacillaceae</taxon>
        <taxon>Oenococcus</taxon>
    </lineage>
</organism>
<dbReference type="InterPro" id="IPR036188">
    <property type="entry name" value="FAD/NAD-bd_sf"/>
</dbReference>
<protein>
    <recommendedName>
        <fullName evidence="1">FAD-dependent urate hydroxylase HpyO/Asp monooxygenase CreE-like FAD/NAD(P)-binding domain-containing protein</fullName>
    </recommendedName>
</protein>
<feature type="domain" description="FAD-dependent urate hydroxylase HpyO/Asp monooxygenase CreE-like FAD/NAD(P)-binding" evidence="1">
    <location>
        <begin position="4"/>
        <end position="183"/>
    </location>
</feature>
<dbReference type="Proteomes" id="UP000030023">
    <property type="component" value="Unassembled WGS sequence"/>
</dbReference>
<evidence type="ECO:0000313" key="3">
    <source>
        <dbReference type="Proteomes" id="UP000030023"/>
    </source>
</evidence>